<keyword evidence="12" id="KW-0902">Two-component regulatory system</keyword>
<keyword evidence="8" id="KW-0547">Nucleotide-binding</keyword>
<name>A0ABR8MI33_9ACTN</name>
<dbReference type="SMART" id="SM00387">
    <property type="entry name" value="HATPase_c"/>
    <property type="match status" value="1"/>
</dbReference>
<dbReference type="Pfam" id="PF00512">
    <property type="entry name" value="HisKA"/>
    <property type="match status" value="1"/>
</dbReference>
<evidence type="ECO:0000256" key="15">
    <source>
        <dbReference type="SAM" id="Phobius"/>
    </source>
</evidence>
<dbReference type="Gene3D" id="3.30.450.20">
    <property type="entry name" value="PAS domain"/>
    <property type="match status" value="1"/>
</dbReference>
<dbReference type="Pfam" id="PF05231">
    <property type="entry name" value="MASE1"/>
    <property type="match status" value="1"/>
</dbReference>
<sequence length="653" mass="68927">MTTAPLPVRAVWGFTIAYAVLTVLGRLTVVHGQSVSLVWPAAGVAALWLLAESPHRQWRMLVPLVAVHAMIVWLTGGTPSLMVFGALSIAVQTWLLGLLVRRWCPTLLGAGGTASLRSPRTLATVCCAVALGCLAGAAVGTLALWTSDMTVDVWTAVAWFARHVTGVLSVGGVGHLAWEWRTQTIPQRAQGGHRQELALLWVVSLAGTVVIFLQPLPLAFLVISFSVWSAARFRTFPAAVHSLALGSVALWLSLEGHGPFARLSDPVEAALVSQVFVVAVLLTSLAVGALGDRIDELYAAARRARRTSAQQAQLLTEMTESMGEGLIVLDPAGKVDRSNGASRWLAHRVRPGARDADALAVLVGLVLDPAPANAGASRAELGVGDVVLPLPDGEEMVLAVTRTPLSGAREDDSRSAVLLVLRDVTYHRQGLRPLAGFASTAAHDLRGPLSSVRSWLELAAEDIEPGSLALDSMRRAERSADQMGDLIDDLLAHALAESGGLRAEDVALGGERGVLAQTLGLLGPDDVLDVSSDLPAVHADPVAVRQLFGNLVGNAVKYATPGTPARIEVRAEQQGARVVVEIHDNGVGVPEEDRTLIFQRFHRSDAVRAKFGGTGIGLSICQTIVTRHGGTIECLATPPGTGSVFRFDLPAAD</sequence>
<evidence type="ECO:0000313" key="18">
    <source>
        <dbReference type="Proteomes" id="UP000649289"/>
    </source>
</evidence>
<dbReference type="SUPFAM" id="SSF47384">
    <property type="entry name" value="Homodimeric domain of signal transducing histidine kinase"/>
    <property type="match status" value="1"/>
</dbReference>
<dbReference type="SMART" id="SM00388">
    <property type="entry name" value="HisKA"/>
    <property type="match status" value="1"/>
</dbReference>
<dbReference type="Proteomes" id="UP000649289">
    <property type="component" value="Unassembled WGS sequence"/>
</dbReference>
<feature type="transmembrane region" description="Helical" evidence="15">
    <location>
        <begin position="266"/>
        <end position="290"/>
    </location>
</feature>
<evidence type="ECO:0000256" key="1">
    <source>
        <dbReference type="ARBA" id="ARBA00000085"/>
    </source>
</evidence>
<evidence type="ECO:0000259" key="16">
    <source>
        <dbReference type="PROSITE" id="PS50109"/>
    </source>
</evidence>
<evidence type="ECO:0000256" key="3">
    <source>
        <dbReference type="ARBA" id="ARBA00012438"/>
    </source>
</evidence>
<keyword evidence="5" id="KW-0597">Phosphoprotein</keyword>
<dbReference type="InterPro" id="IPR050351">
    <property type="entry name" value="BphY/WalK/GraS-like"/>
</dbReference>
<dbReference type="InterPro" id="IPR005467">
    <property type="entry name" value="His_kinase_dom"/>
</dbReference>
<comment type="caution">
    <text evidence="17">The sequence shown here is derived from an EMBL/GenBank/DDBJ whole genome shotgun (WGS) entry which is preliminary data.</text>
</comment>
<keyword evidence="7 15" id="KW-0812">Transmembrane</keyword>
<evidence type="ECO:0000256" key="11">
    <source>
        <dbReference type="ARBA" id="ARBA00022989"/>
    </source>
</evidence>
<protein>
    <recommendedName>
        <fullName evidence="14">Sensor-like histidine kinase SenX3</fullName>
        <ecNumber evidence="3">2.7.13.3</ecNumber>
    </recommendedName>
</protein>
<evidence type="ECO:0000256" key="12">
    <source>
        <dbReference type="ARBA" id="ARBA00023012"/>
    </source>
</evidence>
<feature type="transmembrane region" description="Helical" evidence="15">
    <location>
        <begin position="121"/>
        <end position="145"/>
    </location>
</feature>
<reference evidence="17 18" key="1">
    <citation type="submission" date="2020-09" db="EMBL/GenBank/DDBJ databases">
        <title>novel species in genus Nocardioides.</title>
        <authorList>
            <person name="Zhang G."/>
        </authorList>
    </citation>
    <scope>NUCLEOTIDE SEQUENCE [LARGE SCALE GENOMIC DNA]</scope>
    <source>
        <strain evidence="17 18">19197</strain>
    </source>
</reference>
<organism evidence="17 18">
    <name type="scientific">Nocardioides hwasunensis</name>
    <dbReference type="NCBI Taxonomy" id="397258"/>
    <lineage>
        <taxon>Bacteria</taxon>
        <taxon>Bacillati</taxon>
        <taxon>Actinomycetota</taxon>
        <taxon>Actinomycetes</taxon>
        <taxon>Propionibacteriales</taxon>
        <taxon>Nocardioidaceae</taxon>
        <taxon>Nocardioides</taxon>
    </lineage>
</organism>
<feature type="transmembrane region" description="Helical" evidence="15">
    <location>
        <begin position="12"/>
        <end position="29"/>
    </location>
</feature>
<dbReference type="InterPro" id="IPR003661">
    <property type="entry name" value="HisK_dim/P_dom"/>
</dbReference>
<dbReference type="RefSeq" id="WP_191200032.1">
    <property type="nucleotide sequence ID" value="NZ_BAAAPA010000007.1"/>
</dbReference>
<gene>
    <name evidence="17" type="ORF">IEZ25_13920</name>
</gene>
<keyword evidence="9" id="KW-0418">Kinase</keyword>
<feature type="transmembrane region" description="Helical" evidence="15">
    <location>
        <begin position="157"/>
        <end position="178"/>
    </location>
</feature>
<keyword evidence="18" id="KW-1185">Reference proteome</keyword>
<keyword evidence="13 15" id="KW-0472">Membrane</keyword>
<feature type="transmembrane region" description="Helical" evidence="15">
    <location>
        <begin position="35"/>
        <end position="51"/>
    </location>
</feature>
<feature type="transmembrane region" description="Helical" evidence="15">
    <location>
        <begin position="235"/>
        <end position="254"/>
    </location>
</feature>
<feature type="domain" description="Histidine kinase" evidence="16">
    <location>
        <begin position="440"/>
        <end position="653"/>
    </location>
</feature>
<proteinExistence type="predicted"/>
<dbReference type="PANTHER" id="PTHR42878">
    <property type="entry name" value="TWO-COMPONENT HISTIDINE KINASE"/>
    <property type="match status" value="1"/>
</dbReference>
<keyword evidence="11 15" id="KW-1133">Transmembrane helix</keyword>
<dbReference type="PROSITE" id="PS50109">
    <property type="entry name" value="HIS_KIN"/>
    <property type="match status" value="1"/>
</dbReference>
<dbReference type="Gene3D" id="3.30.565.10">
    <property type="entry name" value="Histidine kinase-like ATPase, C-terminal domain"/>
    <property type="match status" value="1"/>
</dbReference>
<evidence type="ECO:0000256" key="5">
    <source>
        <dbReference type="ARBA" id="ARBA00022553"/>
    </source>
</evidence>
<evidence type="ECO:0000256" key="13">
    <source>
        <dbReference type="ARBA" id="ARBA00023136"/>
    </source>
</evidence>
<dbReference type="InterPro" id="IPR036890">
    <property type="entry name" value="HATPase_C_sf"/>
</dbReference>
<keyword evidence="6" id="KW-0808">Transferase</keyword>
<accession>A0ABR8MI33</accession>
<dbReference type="Gene3D" id="1.10.287.130">
    <property type="match status" value="1"/>
</dbReference>
<dbReference type="CDD" id="cd00082">
    <property type="entry name" value="HisKA"/>
    <property type="match status" value="1"/>
</dbReference>
<dbReference type="EMBL" id="JACXYY010000005">
    <property type="protein sequence ID" value="MBD3915717.1"/>
    <property type="molecule type" value="Genomic_DNA"/>
</dbReference>
<dbReference type="EC" id="2.7.13.3" evidence="3"/>
<comment type="catalytic activity">
    <reaction evidence="1">
        <text>ATP + protein L-histidine = ADP + protein N-phospho-L-histidine.</text>
        <dbReference type="EC" id="2.7.13.3"/>
    </reaction>
</comment>
<dbReference type="Pfam" id="PF02518">
    <property type="entry name" value="HATPase_c"/>
    <property type="match status" value="1"/>
</dbReference>
<feature type="transmembrane region" description="Helical" evidence="15">
    <location>
        <begin position="199"/>
        <end position="223"/>
    </location>
</feature>
<dbReference type="InterPro" id="IPR004358">
    <property type="entry name" value="Sig_transdc_His_kin-like_C"/>
</dbReference>
<dbReference type="InterPro" id="IPR036097">
    <property type="entry name" value="HisK_dim/P_sf"/>
</dbReference>
<comment type="subcellular location">
    <subcellularLocation>
        <location evidence="2">Cell membrane</location>
        <topology evidence="2">Multi-pass membrane protein</topology>
    </subcellularLocation>
</comment>
<keyword evidence="10" id="KW-0067">ATP-binding</keyword>
<evidence type="ECO:0000313" key="17">
    <source>
        <dbReference type="EMBL" id="MBD3915717.1"/>
    </source>
</evidence>
<dbReference type="InterPro" id="IPR003594">
    <property type="entry name" value="HATPase_dom"/>
</dbReference>
<evidence type="ECO:0000256" key="14">
    <source>
        <dbReference type="ARBA" id="ARBA00039401"/>
    </source>
</evidence>
<keyword evidence="4" id="KW-1003">Cell membrane</keyword>
<evidence type="ECO:0000256" key="8">
    <source>
        <dbReference type="ARBA" id="ARBA00022741"/>
    </source>
</evidence>
<evidence type="ECO:0000256" key="10">
    <source>
        <dbReference type="ARBA" id="ARBA00022840"/>
    </source>
</evidence>
<dbReference type="InterPro" id="IPR007895">
    <property type="entry name" value="MASE1"/>
</dbReference>
<dbReference type="PRINTS" id="PR00344">
    <property type="entry name" value="BCTRLSENSOR"/>
</dbReference>
<evidence type="ECO:0000256" key="7">
    <source>
        <dbReference type="ARBA" id="ARBA00022692"/>
    </source>
</evidence>
<evidence type="ECO:0000256" key="2">
    <source>
        <dbReference type="ARBA" id="ARBA00004651"/>
    </source>
</evidence>
<evidence type="ECO:0000256" key="4">
    <source>
        <dbReference type="ARBA" id="ARBA00022475"/>
    </source>
</evidence>
<evidence type="ECO:0000256" key="9">
    <source>
        <dbReference type="ARBA" id="ARBA00022777"/>
    </source>
</evidence>
<dbReference type="PANTHER" id="PTHR42878:SF7">
    <property type="entry name" value="SENSOR HISTIDINE KINASE GLRK"/>
    <property type="match status" value="1"/>
</dbReference>
<evidence type="ECO:0000256" key="6">
    <source>
        <dbReference type="ARBA" id="ARBA00022679"/>
    </source>
</evidence>
<dbReference type="SUPFAM" id="SSF55874">
    <property type="entry name" value="ATPase domain of HSP90 chaperone/DNA topoisomerase II/histidine kinase"/>
    <property type="match status" value="1"/>
</dbReference>